<protein>
    <submittedName>
        <fullName evidence="7">Kinesin motor domain</fullName>
    </submittedName>
</protein>
<comment type="similarity">
    <text evidence="4">Belongs to the TRAFAC class myosin-kinesin ATPase superfamily. Kinesin family.</text>
</comment>
<evidence type="ECO:0000256" key="5">
    <source>
        <dbReference type="SAM" id="Coils"/>
    </source>
</evidence>
<dbReference type="GO" id="GO:0005524">
    <property type="term" value="F:ATP binding"/>
    <property type="evidence" value="ECO:0007669"/>
    <property type="project" value="UniProtKB-UniRule"/>
</dbReference>
<dbReference type="PANTHER" id="PTHR47968">
    <property type="entry name" value="CENTROMERE PROTEIN E"/>
    <property type="match status" value="1"/>
</dbReference>
<keyword evidence="2 5" id="KW-0175">Coiled coil</keyword>
<proteinExistence type="inferred from homology"/>
<keyword evidence="3 4" id="KW-0505">Motor protein</keyword>
<dbReference type="GO" id="GO:0005874">
    <property type="term" value="C:microtubule"/>
    <property type="evidence" value="ECO:0007669"/>
    <property type="project" value="UniProtKB-KW"/>
</dbReference>
<organism evidence="7 8">
    <name type="scientific">Carpediemonas membranifera</name>
    <dbReference type="NCBI Taxonomy" id="201153"/>
    <lineage>
        <taxon>Eukaryota</taxon>
        <taxon>Metamonada</taxon>
        <taxon>Carpediemonas-like organisms</taxon>
        <taxon>Carpediemonas</taxon>
    </lineage>
</organism>
<reference evidence="7" key="1">
    <citation type="submission" date="2021-05" db="EMBL/GenBank/DDBJ databases">
        <title>A free-living protist that lacks canonical eukaryotic 1 DNA replication and segregation systems.</title>
        <authorList>
            <person name="Salas-Leiva D.E."/>
            <person name="Tromer E.C."/>
            <person name="Curtis B.A."/>
            <person name="Jerlstrom-Hultqvist J."/>
            <person name="Kolisko M."/>
            <person name="Yi Z."/>
            <person name="Salas-Leiva J.S."/>
            <person name="Gallot-Lavallee L."/>
            <person name="Kops G.J.P.L."/>
            <person name="Archibald J.M."/>
            <person name="Simpson A.G.B."/>
            <person name="Roger A.J."/>
        </authorList>
    </citation>
    <scope>NUCLEOTIDE SEQUENCE</scope>
    <source>
        <strain evidence="7">BICM</strain>
    </source>
</reference>
<dbReference type="GO" id="GO:0003777">
    <property type="term" value="F:microtubule motor activity"/>
    <property type="evidence" value="ECO:0007669"/>
    <property type="project" value="InterPro"/>
</dbReference>
<feature type="coiled-coil region" evidence="5">
    <location>
        <begin position="361"/>
        <end position="395"/>
    </location>
</feature>
<dbReference type="Proteomes" id="UP000717585">
    <property type="component" value="Unassembled WGS sequence"/>
</dbReference>
<sequence>MTKDDQRLKVFIRVRPPIEDEVDEDYSFDCSIDGYDTMEDREDSIVFRPPRDVSSTSFSFNGVFSSNASQSLVFSDTASHLVDQVLQGYNGTLLAYGQTGTGKTYTMGILNTTRDYSIGPETGIIPRCLTALFDGLHLKQREGSIKEWRVYLSFLQIYNESVTDLLAEEHKSLEMFESGDRFMVEGLTQWAADNVTVAMSVVNRGLETVKEYRAATAMNEASSRSHTILAATVEQLTADDTELVSDLTLVDLAGSERARKSKSRGDRSREAGHINKSLSELGNVIDALIAGRSHVPYRNCKLTKILAHGLGGDSRTVLIATVGPSARNADETKSTLMFAARCSMVRNNAALHETVPLAERARRLEESNAALKLELEQLRAENSRLAEENQATAKLGPIDEESVDLVYSILTSTHDKLRALVYADRGRAEALSHSQDDLIAVYGESVAWAADEMRMMAQVDPLGDPDVQGQFPAPSELGDAVVGHMTALGSATRPHTPAIATTVPTRHPAARDLLRGGTMMDYTVQLGQWMEGLVETADAVLRTKDESYAALVDNMASELGRLDAGRQEVANWALILDRLLKTNGDLKGKLSDAIHDGSDAM</sequence>
<keyword evidence="4" id="KW-0067">ATP-binding</keyword>
<dbReference type="OrthoDB" id="3176171at2759"/>
<gene>
    <name evidence="7" type="ORF">J8273_0744</name>
</gene>
<evidence type="ECO:0000256" key="1">
    <source>
        <dbReference type="ARBA" id="ARBA00022701"/>
    </source>
</evidence>
<dbReference type="PRINTS" id="PR00380">
    <property type="entry name" value="KINESINHEAVY"/>
</dbReference>
<evidence type="ECO:0000259" key="6">
    <source>
        <dbReference type="PROSITE" id="PS50067"/>
    </source>
</evidence>
<dbReference type="InterPro" id="IPR001752">
    <property type="entry name" value="Kinesin_motor_dom"/>
</dbReference>
<dbReference type="AlphaFoldDB" id="A0A8J6E2G5"/>
<dbReference type="PROSITE" id="PS50067">
    <property type="entry name" value="KINESIN_MOTOR_2"/>
    <property type="match status" value="1"/>
</dbReference>
<name>A0A8J6E2G5_9EUKA</name>
<dbReference type="InterPro" id="IPR027640">
    <property type="entry name" value="Kinesin-like_fam"/>
</dbReference>
<dbReference type="SMART" id="SM00129">
    <property type="entry name" value="KISc"/>
    <property type="match status" value="1"/>
</dbReference>
<dbReference type="PANTHER" id="PTHR47968:SF36">
    <property type="entry name" value="KINESIN HEAVY CHAIN ISOFORM X1"/>
    <property type="match status" value="1"/>
</dbReference>
<dbReference type="EMBL" id="JAHDYR010000001">
    <property type="protein sequence ID" value="KAG9397614.1"/>
    <property type="molecule type" value="Genomic_DNA"/>
</dbReference>
<dbReference type="Pfam" id="PF00225">
    <property type="entry name" value="Kinesin"/>
    <property type="match status" value="1"/>
</dbReference>
<comment type="caution">
    <text evidence="7">The sequence shown here is derived from an EMBL/GenBank/DDBJ whole genome shotgun (WGS) entry which is preliminary data.</text>
</comment>
<evidence type="ECO:0000256" key="2">
    <source>
        <dbReference type="ARBA" id="ARBA00023054"/>
    </source>
</evidence>
<keyword evidence="4" id="KW-0547">Nucleotide-binding</keyword>
<dbReference type="SUPFAM" id="SSF52540">
    <property type="entry name" value="P-loop containing nucleoside triphosphate hydrolases"/>
    <property type="match status" value="1"/>
</dbReference>
<evidence type="ECO:0000313" key="8">
    <source>
        <dbReference type="Proteomes" id="UP000717585"/>
    </source>
</evidence>
<dbReference type="InterPro" id="IPR036961">
    <property type="entry name" value="Kinesin_motor_dom_sf"/>
</dbReference>
<evidence type="ECO:0000256" key="3">
    <source>
        <dbReference type="ARBA" id="ARBA00023175"/>
    </source>
</evidence>
<dbReference type="Gene3D" id="3.40.850.10">
    <property type="entry name" value="Kinesin motor domain"/>
    <property type="match status" value="1"/>
</dbReference>
<feature type="domain" description="Kinesin motor" evidence="6">
    <location>
        <begin position="7"/>
        <end position="345"/>
    </location>
</feature>
<dbReference type="GO" id="GO:0007018">
    <property type="term" value="P:microtubule-based movement"/>
    <property type="evidence" value="ECO:0007669"/>
    <property type="project" value="InterPro"/>
</dbReference>
<dbReference type="CDD" id="cd14686">
    <property type="entry name" value="bZIP"/>
    <property type="match status" value="1"/>
</dbReference>
<feature type="binding site" evidence="4">
    <location>
        <begin position="97"/>
        <end position="104"/>
    </location>
    <ligand>
        <name>ATP</name>
        <dbReference type="ChEBI" id="CHEBI:30616"/>
    </ligand>
</feature>
<evidence type="ECO:0000256" key="4">
    <source>
        <dbReference type="PROSITE-ProRule" id="PRU00283"/>
    </source>
</evidence>
<keyword evidence="1" id="KW-0493">Microtubule</keyword>
<dbReference type="InterPro" id="IPR027417">
    <property type="entry name" value="P-loop_NTPase"/>
</dbReference>
<accession>A0A8J6E2G5</accession>
<keyword evidence="8" id="KW-1185">Reference proteome</keyword>
<dbReference type="CDD" id="cd00106">
    <property type="entry name" value="KISc"/>
    <property type="match status" value="1"/>
</dbReference>
<evidence type="ECO:0000313" key="7">
    <source>
        <dbReference type="EMBL" id="KAG9397614.1"/>
    </source>
</evidence>
<dbReference type="GO" id="GO:0008017">
    <property type="term" value="F:microtubule binding"/>
    <property type="evidence" value="ECO:0007669"/>
    <property type="project" value="InterPro"/>
</dbReference>